<evidence type="ECO:0000313" key="4">
    <source>
        <dbReference type="EMBL" id="SUZ68635.1"/>
    </source>
</evidence>
<evidence type="ECO:0000256" key="2">
    <source>
        <dbReference type="ARBA" id="ARBA00022827"/>
    </source>
</evidence>
<dbReference type="SUPFAM" id="SSF56176">
    <property type="entry name" value="FAD-binding/transporter-associated domain-like"/>
    <property type="match status" value="1"/>
</dbReference>
<dbReference type="SUPFAM" id="SSF55103">
    <property type="entry name" value="FAD-linked oxidases, C-terminal domain"/>
    <property type="match status" value="1"/>
</dbReference>
<organism evidence="4">
    <name type="scientific">marine metagenome</name>
    <dbReference type="NCBI Taxonomy" id="408172"/>
    <lineage>
        <taxon>unclassified sequences</taxon>
        <taxon>metagenomes</taxon>
        <taxon>ecological metagenomes</taxon>
    </lineage>
</organism>
<dbReference type="AlphaFoldDB" id="A0A381PNN6"/>
<dbReference type="InterPro" id="IPR016166">
    <property type="entry name" value="FAD-bd_PCMH"/>
</dbReference>
<protein>
    <recommendedName>
        <fullName evidence="3">FAD-binding PCMH-type domain-containing protein</fullName>
    </recommendedName>
</protein>
<dbReference type="EMBL" id="UINC01001039">
    <property type="protein sequence ID" value="SUZ68635.1"/>
    <property type="molecule type" value="Genomic_DNA"/>
</dbReference>
<gene>
    <name evidence="4" type="ORF">METZ01_LOCUS21489</name>
</gene>
<dbReference type="PROSITE" id="PS51387">
    <property type="entry name" value="FAD_PCMH"/>
    <property type="match status" value="1"/>
</dbReference>
<keyword evidence="2" id="KW-0274">FAD</keyword>
<dbReference type="Pfam" id="PF01565">
    <property type="entry name" value="FAD_binding_4"/>
    <property type="match status" value="1"/>
</dbReference>
<reference evidence="4" key="1">
    <citation type="submission" date="2018-05" db="EMBL/GenBank/DDBJ databases">
        <authorList>
            <person name="Lanie J.A."/>
            <person name="Ng W.-L."/>
            <person name="Kazmierczak K.M."/>
            <person name="Andrzejewski T.M."/>
            <person name="Davidsen T.M."/>
            <person name="Wayne K.J."/>
            <person name="Tettelin H."/>
            <person name="Glass J.I."/>
            <person name="Rusch D."/>
            <person name="Podicherti R."/>
            <person name="Tsui H.-C.T."/>
            <person name="Winkler M.E."/>
        </authorList>
    </citation>
    <scope>NUCLEOTIDE SEQUENCE</scope>
</reference>
<accession>A0A381PNN6</accession>
<evidence type="ECO:0000256" key="1">
    <source>
        <dbReference type="ARBA" id="ARBA00022630"/>
    </source>
</evidence>
<dbReference type="InterPro" id="IPR016169">
    <property type="entry name" value="FAD-bd_PCMH_sub2"/>
</dbReference>
<keyword evidence="1" id="KW-0285">Flavoprotein</keyword>
<sequence>MVPFDLNPEATVGGALAVGRSGFRRLRYGHIRDLVLQIRHVDHSGQVVTSGGPTVKNVSGYDLCRLLVGSLGKLGCIAEVTLRCLPIPETTLWLTGKMDPFELYNDLYRPSSILWNGDSIWVCLEGVKSDVESQAAKLKLEEVASPPDFPEGGRNSLEPGALKNLKRSSEVWLAEVGVGVVHRTQKQSPAPLGEANKRLMRELEVRLDPNGRLNPGRELITT</sequence>
<name>A0A381PNN6_9ZZZZ</name>
<dbReference type="PANTHER" id="PTHR11748">
    <property type="entry name" value="D-LACTATE DEHYDROGENASE"/>
    <property type="match status" value="1"/>
</dbReference>
<dbReference type="Gene3D" id="3.30.465.10">
    <property type="match status" value="1"/>
</dbReference>
<dbReference type="PANTHER" id="PTHR11748:SF103">
    <property type="entry name" value="GLYCOLATE OXIDASE SUBUNIT GLCE"/>
    <property type="match status" value="1"/>
</dbReference>
<evidence type="ECO:0000259" key="3">
    <source>
        <dbReference type="PROSITE" id="PS51387"/>
    </source>
</evidence>
<dbReference type="GO" id="GO:0003824">
    <property type="term" value="F:catalytic activity"/>
    <property type="evidence" value="ECO:0007669"/>
    <property type="project" value="InterPro"/>
</dbReference>
<dbReference type="InterPro" id="IPR016164">
    <property type="entry name" value="FAD-linked_Oxase-like_C"/>
</dbReference>
<dbReference type="InterPro" id="IPR006094">
    <property type="entry name" value="Oxid_FAD_bind_N"/>
</dbReference>
<dbReference type="GO" id="GO:0071949">
    <property type="term" value="F:FAD binding"/>
    <property type="evidence" value="ECO:0007669"/>
    <property type="project" value="InterPro"/>
</dbReference>
<feature type="domain" description="FAD-binding PCMH-type" evidence="3">
    <location>
        <begin position="1"/>
        <end position="87"/>
    </location>
</feature>
<dbReference type="InterPro" id="IPR036318">
    <property type="entry name" value="FAD-bd_PCMH-like_sf"/>
</dbReference>
<proteinExistence type="predicted"/>